<evidence type="ECO:0000313" key="3">
    <source>
        <dbReference type="Proteomes" id="UP000028701"/>
    </source>
</evidence>
<sequence>MTQHQTSQIVARVVYFVEIIVFAAPFYLTYGLVAVISAPYAGLLILFSPVWLMTYFVDANGEAAPVLLIGVLVILAATLSVTGVIALWKLAKLSHIYLFKGVQELSAHRRDFRIGFYCGLAPLIFTTVVMAAVAVSDGGWTSLPFAIIGGGTLLVPVTHLWIAMRPPLEERGVDYETPLLA</sequence>
<organism evidence="2 3">
    <name type="scientific">Agrobacterium rubi TR3 = NBRC 13261</name>
    <dbReference type="NCBI Taxonomy" id="1368415"/>
    <lineage>
        <taxon>Bacteria</taxon>
        <taxon>Pseudomonadati</taxon>
        <taxon>Pseudomonadota</taxon>
        <taxon>Alphaproteobacteria</taxon>
        <taxon>Hyphomicrobiales</taxon>
        <taxon>Rhizobiaceae</taxon>
        <taxon>Rhizobium/Agrobacterium group</taxon>
        <taxon>Agrobacterium</taxon>
    </lineage>
</organism>
<feature type="transmembrane region" description="Helical" evidence="1">
    <location>
        <begin position="142"/>
        <end position="162"/>
    </location>
</feature>
<dbReference type="AlphaFoldDB" id="A0A081CV94"/>
<name>A0A081CV94_9HYPH</name>
<feature type="transmembrane region" description="Helical" evidence="1">
    <location>
        <begin position="114"/>
        <end position="136"/>
    </location>
</feature>
<comment type="caution">
    <text evidence="2">The sequence shown here is derived from an EMBL/GenBank/DDBJ whole genome shotgun (WGS) entry which is preliminary data.</text>
</comment>
<accession>A0A081CV94</accession>
<keyword evidence="1" id="KW-1133">Transmembrane helix</keyword>
<gene>
    <name evidence="2" type="ORF">RRU01S_12_01730</name>
</gene>
<reference evidence="2 3" key="1">
    <citation type="submission" date="2014-08" db="EMBL/GenBank/DDBJ databases">
        <title>Whole genome shotgun sequence of Rhizobium rubi NBRC 13261.</title>
        <authorList>
            <person name="Katano-Makiyama Y."/>
            <person name="Hosoyama A."/>
            <person name="Hashimoto M."/>
            <person name="Hosoyama Y."/>
            <person name="Noguchi M."/>
            <person name="Tsuchikane K."/>
            <person name="Uohara A."/>
            <person name="Ohji S."/>
            <person name="Ichikawa N."/>
            <person name="Kimura A."/>
            <person name="Yamazoe A."/>
            <person name="Fujita N."/>
        </authorList>
    </citation>
    <scope>NUCLEOTIDE SEQUENCE [LARGE SCALE GENOMIC DNA]</scope>
    <source>
        <strain evidence="2 3">NBRC 13261</strain>
    </source>
</reference>
<feature type="transmembrane region" description="Helical" evidence="1">
    <location>
        <begin position="63"/>
        <end position="88"/>
    </location>
</feature>
<dbReference type="Proteomes" id="UP000028701">
    <property type="component" value="Unassembled WGS sequence"/>
</dbReference>
<keyword evidence="1" id="KW-0812">Transmembrane</keyword>
<dbReference type="OrthoDB" id="8304135at2"/>
<dbReference type="EMBL" id="BBJU01000012">
    <property type="protein sequence ID" value="GAK70590.1"/>
    <property type="molecule type" value="Genomic_DNA"/>
</dbReference>
<evidence type="ECO:0000313" key="2">
    <source>
        <dbReference type="EMBL" id="GAK70590.1"/>
    </source>
</evidence>
<dbReference type="RefSeq" id="WP_045230154.1">
    <property type="nucleotide sequence ID" value="NZ_BBJU01000012.1"/>
</dbReference>
<proteinExistence type="predicted"/>
<keyword evidence="1" id="KW-0472">Membrane</keyword>
<evidence type="ECO:0000256" key="1">
    <source>
        <dbReference type="SAM" id="Phobius"/>
    </source>
</evidence>
<protein>
    <submittedName>
        <fullName evidence="2">Uncharacterized protein</fullName>
    </submittedName>
</protein>
<feature type="transmembrane region" description="Helical" evidence="1">
    <location>
        <begin position="12"/>
        <end position="33"/>
    </location>
</feature>